<comment type="caution">
    <text evidence="1">The sequence shown here is derived from an EMBL/GenBank/DDBJ whole genome shotgun (WGS) entry which is preliminary data.</text>
</comment>
<sequence length="256" mass="27280">MGPAQSIIDVLEACQGVDSIACSFFLPACKGGLSHSHYDVSRLQALPCTKEQHLLGMACRDGWDARSVGPSVTHLRVHLPASSMSTMFPSPNDPIPLFHADNEDDEAAGWDHLARLPSLTHLAIVYRPSQRYPITTVFEHLQRLLAPPPASEPTLAPAVPARPVGGPALQLILVQVVGTSLGPSPAIDELNRLAVSSSSAADSRSALRIVAERAPMSAAVQWEEAVREGRTVWQSAEDVVATRLAVAASRASHSRG</sequence>
<evidence type="ECO:0000313" key="2">
    <source>
        <dbReference type="Proteomes" id="UP000292702"/>
    </source>
</evidence>
<reference evidence="1 2" key="1">
    <citation type="submission" date="2018-11" db="EMBL/GenBank/DDBJ databases">
        <title>Genome assembly of Steccherinum ochraceum LE-BIN_3174, the white-rot fungus of the Steccherinaceae family (The Residual Polyporoid clade, Polyporales, Basidiomycota).</title>
        <authorList>
            <person name="Fedorova T.V."/>
            <person name="Glazunova O.A."/>
            <person name="Landesman E.O."/>
            <person name="Moiseenko K.V."/>
            <person name="Psurtseva N.V."/>
            <person name="Savinova O.S."/>
            <person name="Shakhova N.V."/>
            <person name="Tyazhelova T.V."/>
            <person name="Vasina D.V."/>
        </authorList>
    </citation>
    <scope>NUCLEOTIDE SEQUENCE [LARGE SCALE GENOMIC DNA]</scope>
    <source>
        <strain evidence="1 2">LE-BIN_3174</strain>
    </source>
</reference>
<accession>A0A4R0RRH3</accession>
<dbReference type="Proteomes" id="UP000292702">
    <property type="component" value="Unassembled WGS sequence"/>
</dbReference>
<evidence type="ECO:0000313" key="1">
    <source>
        <dbReference type="EMBL" id="TCD69802.1"/>
    </source>
</evidence>
<proteinExistence type="predicted"/>
<organism evidence="1 2">
    <name type="scientific">Steccherinum ochraceum</name>
    <dbReference type="NCBI Taxonomy" id="92696"/>
    <lineage>
        <taxon>Eukaryota</taxon>
        <taxon>Fungi</taxon>
        <taxon>Dikarya</taxon>
        <taxon>Basidiomycota</taxon>
        <taxon>Agaricomycotina</taxon>
        <taxon>Agaricomycetes</taxon>
        <taxon>Polyporales</taxon>
        <taxon>Steccherinaceae</taxon>
        <taxon>Steccherinum</taxon>
    </lineage>
</organism>
<dbReference type="OrthoDB" id="3145912at2759"/>
<dbReference type="AlphaFoldDB" id="A0A4R0RRH3"/>
<gene>
    <name evidence="1" type="ORF">EIP91_006115</name>
</gene>
<dbReference type="EMBL" id="RWJN01000033">
    <property type="protein sequence ID" value="TCD69802.1"/>
    <property type="molecule type" value="Genomic_DNA"/>
</dbReference>
<name>A0A4R0RRH3_9APHY</name>
<keyword evidence="2" id="KW-1185">Reference proteome</keyword>
<protein>
    <submittedName>
        <fullName evidence="1">Uncharacterized protein</fullName>
    </submittedName>
</protein>